<sequence length="217" mass="24912">MEFSCQEDYSKSSSEEIDRSSEQNDEMGTGRSYECVFCKRGFTTAQALGGHMNIHRKDRANKAKPNFPPSTSTKVDDSNSYADLGLYSPSSNTTYLARGSYYSTLPDPEVDINYNYYHQLYFPSHACAAKSPSHVQYSEVLCVENQRDPQLLFGQDWRQRGLSLYTNPLCARQNKDKTQNNTEEDDLDLELRLERWVKLEAERSRRSKISIAWKLGS</sequence>
<gene>
    <name evidence="11" type="ORF">PHAVU_007G195500g</name>
</gene>
<evidence type="ECO:0000256" key="1">
    <source>
        <dbReference type="ARBA" id="ARBA00004123"/>
    </source>
</evidence>
<evidence type="ECO:0000313" key="11">
    <source>
        <dbReference type="EMBL" id="ESW16923.1"/>
    </source>
</evidence>
<reference evidence="12" key="1">
    <citation type="journal article" date="2014" name="Nat. Genet.">
        <title>A reference genome for common bean and genome-wide analysis of dual domestications.</title>
        <authorList>
            <person name="Schmutz J."/>
            <person name="McClean P.E."/>
            <person name="Mamidi S."/>
            <person name="Wu G.A."/>
            <person name="Cannon S.B."/>
            <person name="Grimwood J."/>
            <person name="Jenkins J."/>
            <person name="Shu S."/>
            <person name="Song Q."/>
            <person name="Chavarro C."/>
            <person name="Torres-Torres M."/>
            <person name="Geffroy V."/>
            <person name="Moghaddam S.M."/>
            <person name="Gao D."/>
            <person name="Abernathy B."/>
            <person name="Barry K."/>
            <person name="Blair M."/>
            <person name="Brick M.A."/>
            <person name="Chovatia M."/>
            <person name="Gepts P."/>
            <person name="Goodstein D.M."/>
            <person name="Gonzales M."/>
            <person name="Hellsten U."/>
            <person name="Hyten D.L."/>
            <person name="Jia G."/>
            <person name="Kelly J.D."/>
            <person name="Kudrna D."/>
            <person name="Lee R."/>
            <person name="Richard M.M."/>
            <person name="Miklas P.N."/>
            <person name="Osorno J.M."/>
            <person name="Rodrigues J."/>
            <person name="Thareau V."/>
            <person name="Urrea C.A."/>
            <person name="Wang M."/>
            <person name="Yu Y."/>
            <person name="Zhang M."/>
            <person name="Wing R.A."/>
            <person name="Cregan P.B."/>
            <person name="Rokhsar D.S."/>
            <person name="Jackson S.A."/>
        </authorList>
    </citation>
    <scope>NUCLEOTIDE SEQUENCE [LARGE SCALE GENOMIC DNA]</scope>
    <source>
        <strain evidence="12">cv. G19833</strain>
    </source>
</reference>
<dbReference type="InterPro" id="IPR052426">
    <property type="entry name" value="Plant_dev_regulator"/>
</dbReference>
<dbReference type="PANTHER" id="PTHR45801">
    <property type="entry name" value="OS07G0101800 PROTEIN"/>
    <property type="match status" value="1"/>
</dbReference>
<keyword evidence="4" id="KW-0862">Zinc</keyword>
<accession>V7BIU7</accession>
<feature type="compositionally biased region" description="Basic and acidic residues" evidence="9">
    <location>
        <begin position="8"/>
        <end position="22"/>
    </location>
</feature>
<feature type="region of interest" description="Disordered" evidence="9">
    <location>
        <begin position="1"/>
        <end position="28"/>
    </location>
</feature>
<dbReference type="Gramene" id="ESW16923">
    <property type="protein sequence ID" value="ESW16923"/>
    <property type="gene ID" value="PHAVU_007G195500g"/>
</dbReference>
<feature type="compositionally biased region" description="Polar residues" evidence="9">
    <location>
        <begin position="69"/>
        <end position="81"/>
    </location>
</feature>
<dbReference type="Pfam" id="PF13912">
    <property type="entry name" value="zf-C2H2_6"/>
    <property type="match status" value="1"/>
</dbReference>
<dbReference type="InterPro" id="IPR013087">
    <property type="entry name" value="Znf_C2H2_type"/>
</dbReference>
<dbReference type="GO" id="GO:0008270">
    <property type="term" value="F:zinc ion binding"/>
    <property type="evidence" value="ECO:0007669"/>
    <property type="project" value="UniProtKB-KW"/>
</dbReference>
<dbReference type="OMA" id="YFPSHAC"/>
<dbReference type="Gene3D" id="3.30.160.60">
    <property type="entry name" value="Classic Zinc Finger"/>
    <property type="match status" value="1"/>
</dbReference>
<evidence type="ECO:0000313" key="12">
    <source>
        <dbReference type="Proteomes" id="UP000000226"/>
    </source>
</evidence>
<dbReference type="SUPFAM" id="SSF57667">
    <property type="entry name" value="beta-beta-alpha zinc fingers"/>
    <property type="match status" value="1"/>
</dbReference>
<dbReference type="InterPro" id="IPR036236">
    <property type="entry name" value="Znf_C2H2_sf"/>
</dbReference>
<evidence type="ECO:0000259" key="10">
    <source>
        <dbReference type="PROSITE" id="PS50157"/>
    </source>
</evidence>
<feature type="domain" description="C2H2-type" evidence="10">
    <location>
        <begin position="33"/>
        <end position="60"/>
    </location>
</feature>
<evidence type="ECO:0000256" key="7">
    <source>
        <dbReference type="ARBA" id="ARBA00023242"/>
    </source>
</evidence>
<evidence type="ECO:0000256" key="9">
    <source>
        <dbReference type="SAM" id="MobiDB-lite"/>
    </source>
</evidence>
<evidence type="ECO:0000256" key="8">
    <source>
        <dbReference type="PROSITE-ProRule" id="PRU00042"/>
    </source>
</evidence>
<dbReference type="OrthoDB" id="780709at2759"/>
<dbReference type="eggNOG" id="ENOG502S8N0">
    <property type="taxonomic scope" value="Eukaryota"/>
</dbReference>
<evidence type="ECO:0000256" key="6">
    <source>
        <dbReference type="ARBA" id="ARBA00023163"/>
    </source>
</evidence>
<keyword evidence="5" id="KW-0805">Transcription regulation</keyword>
<keyword evidence="2" id="KW-0479">Metal-binding</keyword>
<proteinExistence type="predicted"/>
<keyword evidence="12" id="KW-1185">Reference proteome</keyword>
<dbReference type="PROSITE" id="PS50157">
    <property type="entry name" value="ZINC_FINGER_C2H2_2"/>
    <property type="match status" value="1"/>
</dbReference>
<comment type="subcellular location">
    <subcellularLocation>
        <location evidence="1">Nucleus</location>
    </subcellularLocation>
</comment>
<evidence type="ECO:0000256" key="4">
    <source>
        <dbReference type="ARBA" id="ARBA00022833"/>
    </source>
</evidence>
<dbReference type="STRING" id="3885.V7BIU7"/>
<keyword evidence="6" id="KW-0804">Transcription</keyword>
<keyword evidence="3 8" id="KW-0863">Zinc-finger</keyword>
<name>V7BIU7_PHAVU</name>
<dbReference type="Proteomes" id="UP000000226">
    <property type="component" value="Chromosome 7"/>
</dbReference>
<evidence type="ECO:0000256" key="2">
    <source>
        <dbReference type="ARBA" id="ARBA00022723"/>
    </source>
</evidence>
<organism evidence="11 12">
    <name type="scientific">Phaseolus vulgaris</name>
    <name type="common">Kidney bean</name>
    <name type="synonym">French bean</name>
    <dbReference type="NCBI Taxonomy" id="3885"/>
    <lineage>
        <taxon>Eukaryota</taxon>
        <taxon>Viridiplantae</taxon>
        <taxon>Streptophyta</taxon>
        <taxon>Embryophyta</taxon>
        <taxon>Tracheophyta</taxon>
        <taxon>Spermatophyta</taxon>
        <taxon>Magnoliopsida</taxon>
        <taxon>eudicotyledons</taxon>
        <taxon>Gunneridae</taxon>
        <taxon>Pentapetalae</taxon>
        <taxon>rosids</taxon>
        <taxon>fabids</taxon>
        <taxon>Fabales</taxon>
        <taxon>Fabaceae</taxon>
        <taxon>Papilionoideae</taxon>
        <taxon>50 kb inversion clade</taxon>
        <taxon>NPAAA clade</taxon>
        <taxon>indigoferoid/millettioid clade</taxon>
        <taxon>Phaseoleae</taxon>
        <taxon>Phaseolus</taxon>
    </lineage>
</organism>
<evidence type="ECO:0000256" key="3">
    <source>
        <dbReference type="ARBA" id="ARBA00022771"/>
    </source>
</evidence>
<keyword evidence="7" id="KW-0539">Nucleus</keyword>
<dbReference type="GO" id="GO:0005634">
    <property type="term" value="C:nucleus"/>
    <property type="evidence" value="ECO:0007669"/>
    <property type="project" value="UniProtKB-SubCell"/>
</dbReference>
<dbReference type="PROSITE" id="PS00028">
    <property type="entry name" value="ZINC_FINGER_C2H2_1"/>
    <property type="match status" value="1"/>
</dbReference>
<feature type="region of interest" description="Disordered" evidence="9">
    <location>
        <begin position="57"/>
        <end position="81"/>
    </location>
</feature>
<dbReference type="PANTHER" id="PTHR45801:SF117">
    <property type="entry name" value="OS07G0417400 PROTEIN"/>
    <property type="match status" value="1"/>
</dbReference>
<protein>
    <recommendedName>
        <fullName evidence="10">C2H2-type domain-containing protein</fullName>
    </recommendedName>
</protein>
<evidence type="ECO:0000256" key="5">
    <source>
        <dbReference type="ARBA" id="ARBA00023015"/>
    </source>
</evidence>
<dbReference type="AlphaFoldDB" id="V7BIU7"/>
<dbReference type="EMBL" id="CM002294">
    <property type="protein sequence ID" value="ESW16923.1"/>
    <property type="molecule type" value="Genomic_DNA"/>
</dbReference>